<protein>
    <submittedName>
        <fullName evidence="5">AraC family transcriptional regulator</fullName>
    </submittedName>
</protein>
<dbReference type="Pfam" id="PF12833">
    <property type="entry name" value="HTH_18"/>
    <property type="match status" value="1"/>
</dbReference>
<dbReference type="GO" id="GO:0003700">
    <property type="term" value="F:DNA-binding transcription factor activity"/>
    <property type="evidence" value="ECO:0007669"/>
    <property type="project" value="InterPro"/>
</dbReference>
<dbReference type="PROSITE" id="PS00041">
    <property type="entry name" value="HTH_ARAC_FAMILY_1"/>
    <property type="match status" value="1"/>
</dbReference>
<keyword evidence="3" id="KW-0804">Transcription</keyword>
<proteinExistence type="predicted"/>
<dbReference type="Proteomes" id="UP001142400">
    <property type="component" value="Unassembled WGS sequence"/>
</dbReference>
<keyword evidence="6" id="KW-1185">Reference proteome</keyword>
<evidence type="ECO:0000313" key="5">
    <source>
        <dbReference type="EMBL" id="MCQ8836296.1"/>
    </source>
</evidence>
<dbReference type="PRINTS" id="PR00032">
    <property type="entry name" value="HTHARAC"/>
</dbReference>
<dbReference type="GO" id="GO:0043565">
    <property type="term" value="F:sequence-specific DNA binding"/>
    <property type="evidence" value="ECO:0007669"/>
    <property type="project" value="InterPro"/>
</dbReference>
<organism evidence="5 6">
    <name type="scientific">Streptomyces malaysiensis subsp. samsunensis</name>
    <dbReference type="NCBI Taxonomy" id="459658"/>
    <lineage>
        <taxon>Bacteria</taxon>
        <taxon>Bacillati</taxon>
        <taxon>Actinomycetota</taxon>
        <taxon>Actinomycetes</taxon>
        <taxon>Kitasatosporales</taxon>
        <taxon>Streptomycetaceae</taxon>
        <taxon>Streptomyces</taxon>
        <taxon>Streptomyces violaceusniger group</taxon>
    </lineage>
</organism>
<dbReference type="EMBL" id="JANIIC010000121">
    <property type="protein sequence ID" value="MCQ8836296.1"/>
    <property type="molecule type" value="Genomic_DNA"/>
</dbReference>
<dbReference type="InterPro" id="IPR020449">
    <property type="entry name" value="Tscrpt_reg_AraC-type_HTH"/>
</dbReference>
<dbReference type="InterPro" id="IPR018060">
    <property type="entry name" value="HTH_AraC"/>
</dbReference>
<dbReference type="InterPro" id="IPR018062">
    <property type="entry name" value="HTH_AraC-typ_CS"/>
</dbReference>
<dbReference type="SMART" id="SM00342">
    <property type="entry name" value="HTH_ARAC"/>
    <property type="match status" value="1"/>
</dbReference>
<reference evidence="5" key="1">
    <citation type="submission" date="2022-06" db="EMBL/GenBank/DDBJ databases">
        <title>WGS of actinobacteria.</title>
        <authorList>
            <person name="Thawai C."/>
        </authorList>
    </citation>
    <scope>NUCLEOTIDE SEQUENCE</scope>
    <source>
        <strain evidence="5">DSM 42010</strain>
    </source>
</reference>
<dbReference type="InterPro" id="IPR009057">
    <property type="entry name" value="Homeodomain-like_sf"/>
</dbReference>
<dbReference type="PANTHER" id="PTHR43280:SF2">
    <property type="entry name" value="HTH-TYPE TRANSCRIPTIONAL REGULATOR EXSA"/>
    <property type="match status" value="1"/>
</dbReference>
<sequence length="320" mass="35727">MRVTRNDSFRNERHSTEHVAPQLRTGYWSDLVRRVHCPMDIQFSDHDDYHGLLQLKRSAHNQVVRWRSLEQLDIARRADSGEQPMVQIITPLRGRFRKEQDGRSVVCEPGLMTIIDQARAYRFSQPGPLTAVMLTVPTADLVTAFGRQPRTAVPLDIRSGLGRIVQSMLSEVAEADRLSGSAFDLACAHLMGLLTAAIDESGELTESTREAHRRAILHHVRTHLGNPELGTGHVAAALHLSPRYVQTLLQETGTTMRDHVRTTRLEAARSLLELTQRPIGDIARSCGFTDASRFSTQFRAAYGMSPREARVAHTSQAVAS</sequence>
<dbReference type="Gene3D" id="1.10.10.60">
    <property type="entry name" value="Homeodomain-like"/>
    <property type="match status" value="1"/>
</dbReference>
<evidence type="ECO:0000256" key="1">
    <source>
        <dbReference type="ARBA" id="ARBA00023015"/>
    </source>
</evidence>
<dbReference type="PROSITE" id="PS01124">
    <property type="entry name" value="HTH_ARAC_FAMILY_2"/>
    <property type="match status" value="1"/>
</dbReference>
<evidence type="ECO:0000259" key="4">
    <source>
        <dbReference type="PROSITE" id="PS01124"/>
    </source>
</evidence>
<gene>
    <name evidence="5" type="ORF">NQU54_46705</name>
</gene>
<evidence type="ECO:0000256" key="2">
    <source>
        <dbReference type="ARBA" id="ARBA00023125"/>
    </source>
</evidence>
<dbReference type="PANTHER" id="PTHR43280">
    <property type="entry name" value="ARAC-FAMILY TRANSCRIPTIONAL REGULATOR"/>
    <property type="match status" value="1"/>
</dbReference>
<evidence type="ECO:0000313" key="6">
    <source>
        <dbReference type="Proteomes" id="UP001142400"/>
    </source>
</evidence>
<dbReference type="Pfam" id="PF14525">
    <property type="entry name" value="AraC_binding_2"/>
    <property type="match status" value="1"/>
</dbReference>
<keyword evidence="1" id="KW-0805">Transcription regulation</keyword>
<feature type="domain" description="HTH araC/xylS-type" evidence="4">
    <location>
        <begin position="214"/>
        <end position="312"/>
    </location>
</feature>
<dbReference type="InterPro" id="IPR035418">
    <property type="entry name" value="AraC-bd_2"/>
</dbReference>
<dbReference type="SUPFAM" id="SSF46689">
    <property type="entry name" value="Homeodomain-like"/>
    <property type="match status" value="1"/>
</dbReference>
<name>A0A9X2M5U0_STRMQ</name>
<dbReference type="AlphaFoldDB" id="A0A9X2M5U0"/>
<keyword evidence="2" id="KW-0238">DNA-binding</keyword>
<accession>A0A9X2M5U0</accession>
<comment type="caution">
    <text evidence="5">The sequence shown here is derived from an EMBL/GenBank/DDBJ whole genome shotgun (WGS) entry which is preliminary data.</text>
</comment>
<evidence type="ECO:0000256" key="3">
    <source>
        <dbReference type="ARBA" id="ARBA00023163"/>
    </source>
</evidence>
<dbReference type="RefSeq" id="WP_257636350.1">
    <property type="nucleotide sequence ID" value="NZ_JANIIC010000121.1"/>
</dbReference>